<dbReference type="Proteomes" id="UP000799437">
    <property type="component" value="Unassembled WGS sequence"/>
</dbReference>
<gene>
    <name evidence="2" type="ORF">EJ05DRAFT_506545</name>
</gene>
<dbReference type="RefSeq" id="XP_033605326.1">
    <property type="nucleotide sequence ID" value="XM_033747831.1"/>
</dbReference>
<feature type="compositionally biased region" description="Polar residues" evidence="1">
    <location>
        <begin position="19"/>
        <end position="29"/>
    </location>
</feature>
<feature type="region of interest" description="Disordered" evidence="1">
    <location>
        <begin position="1"/>
        <end position="57"/>
    </location>
</feature>
<evidence type="ECO:0000256" key="1">
    <source>
        <dbReference type="SAM" id="MobiDB-lite"/>
    </source>
</evidence>
<dbReference type="InterPro" id="IPR038883">
    <property type="entry name" value="AN11006-like"/>
</dbReference>
<accession>A0A6A6WKZ7</accession>
<name>A0A6A6WKZ7_9PEZI</name>
<feature type="compositionally biased region" description="Low complexity" evidence="1">
    <location>
        <begin position="36"/>
        <end position="57"/>
    </location>
</feature>
<dbReference type="OrthoDB" id="5402318at2759"/>
<organism evidence="2 3">
    <name type="scientific">Pseudovirgaria hyperparasitica</name>
    <dbReference type="NCBI Taxonomy" id="470096"/>
    <lineage>
        <taxon>Eukaryota</taxon>
        <taxon>Fungi</taxon>
        <taxon>Dikarya</taxon>
        <taxon>Ascomycota</taxon>
        <taxon>Pezizomycotina</taxon>
        <taxon>Dothideomycetes</taxon>
        <taxon>Dothideomycetes incertae sedis</taxon>
        <taxon>Acrospermales</taxon>
        <taxon>Acrospermaceae</taxon>
        <taxon>Pseudovirgaria</taxon>
    </lineage>
</organism>
<keyword evidence="3" id="KW-1185">Reference proteome</keyword>
<feature type="compositionally biased region" description="Low complexity" evidence="1">
    <location>
        <begin position="1"/>
        <end position="14"/>
    </location>
</feature>
<reference evidence="2" key="1">
    <citation type="journal article" date="2020" name="Stud. Mycol.">
        <title>101 Dothideomycetes genomes: a test case for predicting lifestyles and emergence of pathogens.</title>
        <authorList>
            <person name="Haridas S."/>
            <person name="Albert R."/>
            <person name="Binder M."/>
            <person name="Bloem J."/>
            <person name="Labutti K."/>
            <person name="Salamov A."/>
            <person name="Andreopoulos B."/>
            <person name="Baker S."/>
            <person name="Barry K."/>
            <person name="Bills G."/>
            <person name="Bluhm B."/>
            <person name="Cannon C."/>
            <person name="Castanera R."/>
            <person name="Culley D."/>
            <person name="Daum C."/>
            <person name="Ezra D."/>
            <person name="Gonzalez J."/>
            <person name="Henrissat B."/>
            <person name="Kuo A."/>
            <person name="Liang C."/>
            <person name="Lipzen A."/>
            <person name="Lutzoni F."/>
            <person name="Magnuson J."/>
            <person name="Mondo S."/>
            <person name="Nolan M."/>
            <person name="Ohm R."/>
            <person name="Pangilinan J."/>
            <person name="Park H.-J."/>
            <person name="Ramirez L."/>
            <person name="Alfaro M."/>
            <person name="Sun H."/>
            <person name="Tritt A."/>
            <person name="Yoshinaga Y."/>
            <person name="Zwiers L.-H."/>
            <person name="Turgeon B."/>
            <person name="Goodwin S."/>
            <person name="Spatafora J."/>
            <person name="Crous P."/>
            <person name="Grigoriev I."/>
        </authorList>
    </citation>
    <scope>NUCLEOTIDE SEQUENCE</scope>
    <source>
        <strain evidence="2">CBS 121739</strain>
    </source>
</reference>
<proteinExistence type="predicted"/>
<sequence>MSSPSRVSSVSTSPAGVPKQNNSDRSVSISPIDLNAATSSNTPTSPSTSALTTPSSAPVSSFLALPAEIRNRIYFDTLISQSVIDLNATTSPSTFTNTPMSPPSHALAILAVNKQVHAEAFPVYLHNNRFRYLVSGPNADDVIGNGATIDFLMRVPSLEITFVLGTTPIPVYGHAEEQGLCCAALYIASLLSYSTSLKDIKIHFEDARETTGNWNTLVLSPGRLCKCLLEPFRKIRVSGRAVITFSKWWVEEKSPTCHVEDYVPAPPHGMEWEWRDRLKADIEGAVDTDGNG</sequence>
<evidence type="ECO:0000313" key="2">
    <source>
        <dbReference type="EMBL" id="KAF2762875.1"/>
    </source>
</evidence>
<dbReference type="PANTHER" id="PTHR42085">
    <property type="entry name" value="F-BOX DOMAIN-CONTAINING PROTEIN"/>
    <property type="match status" value="1"/>
</dbReference>
<evidence type="ECO:0000313" key="3">
    <source>
        <dbReference type="Proteomes" id="UP000799437"/>
    </source>
</evidence>
<protein>
    <submittedName>
        <fullName evidence="2">Uncharacterized protein</fullName>
    </submittedName>
</protein>
<dbReference type="EMBL" id="ML996565">
    <property type="protein sequence ID" value="KAF2762875.1"/>
    <property type="molecule type" value="Genomic_DNA"/>
</dbReference>
<dbReference type="GeneID" id="54488885"/>
<dbReference type="PANTHER" id="PTHR42085:SF2">
    <property type="entry name" value="F-BOX DOMAIN-CONTAINING PROTEIN"/>
    <property type="match status" value="1"/>
</dbReference>
<dbReference type="AlphaFoldDB" id="A0A6A6WKZ7"/>